<evidence type="ECO:0000313" key="2">
    <source>
        <dbReference type="EMBL" id="KZP14369.1"/>
    </source>
</evidence>
<dbReference type="InterPro" id="IPR011989">
    <property type="entry name" value="ARM-like"/>
</dbReference>
<protein>
    <recommendedName>
        <fullName evidence="1">Exportin-2 central domain-containing protein</fullName>
    </recommendedName>
</protein>
<gene>
    <name evidence="2" type="ORF">FIBSPDRAFT_959703</name>
</gene>
<dbReference type="STRING" id="436010.A0A166D6H7"/>
<dbReference type="Pfam" id="PF08506">
    <property type="entry name" value="Cse1"/>
    <property type="match status" value="1"/>
</dbReference>
<reference evidence="2 3" key="1">
    <citation type="journal article" date="2016" name="Mol. Biol. Evol.">
        <title>Comparative Genomics of Early-Diverging Mushroom-Forming Fungi Provides Insights into the Origins of Lignocellulose Decay Capabilities.</title>
        <authorList>
            <person name="Nagy L.G."/>
            <person name="Riley R."/>
            <person name="Tritt A."/>
            <person name="Adam C."/>
            <person name="Daum C."/>
            <person name="Floudas D."/>
            <person name="Sun H."/>
            <person name="Yadav J.S."/>
            <person name="Pangilinan J."/>
            <person name="Larsson K.H."/>
            <person name="Matsuura K."/>
            <person name="Barry K."/>
            <person name="Labutti K."/>
            <person name="Kuo R."/>
            <person name="Ohm R.A."/>
            <person name="Bhattacharya S.S."/>
            <person name="Shirouzu T."/>
            <person name="Yoshinaga Y."/>
            <person name="Martin F.M."/>
            <person name="Grigoriev I.V."/>
            <person name="Hibbett D.S."/>
        </authorList>
    </citation>
    <scope>NUCLEOTIDE SEQUENCE [LARGE SCALE GENOMIC DNA]</scope>
    <source>
        <strain evidence="2 3">CBS 109695</strain>
    </source>
</reference>
<evidence type="ECO:0000259" key="1">
    <source>
        <dbReference type="Pfam" id="PF08506"/>
    </source>
</evidence>
<dbReference type="Gene3D" id="1.25.10.10">
    <property type="entry name" value="Leucine-rich Repeat Variant"/>
    <property type="match status" value="1"/>
</dbReference>
<dbReference type="EMBL" id="KV417618">
    <property type="protein sequence ID" value="KZP14369.1"/>
    <property type="molecule type" value="Genomic_DNA"/>
</dbReference>
<dbReference type="GO" id="GO:0006886">
    <property type="term" value="P:intracellular protein transport"/>
    <property type="evidence" value="ECO:0007669"/>
    <property type="project" value="InterPro"/>
</dbReference>
<name>A0A166D6H7_9AGAM</name>
<organism evidence="2 3">
    <name type="scientific">Athelia psychrophila</name>
    <dbReference type="NCBI Taxonomy" id="1759441"/>
    <lineage>
        <taxon>Eukaryota</taxon>
        <taxon>Fungi</taxon>
        <taxon>Dikarya</taxon>
        <taxon>Basidiomycota</taxon>
        <taxon>Agaricomycotina</taxon>
        <taxon>Agaricomycetes</taxon>
        <taxon>Agaricomycetidae</taxon>
        <taxon>Atheliales</taxon>
        <taxon>Atheliaceae</taxon>
        <taxon>Athelia</taxon>
    </lineage>
</organism>
<evidence type="ECO:0000313" key="3">
    <source>
        <dbReference type="Proteomes" id="UP000076532"/>
    </source>
</evidence>
<keyword evidence="3" id="KW-1185">Reference proteome</keyword>
<dbReference type="AlphaFoldDB" id="A0A166D6H7"/>
<dbReference type="InterPro" id="IPR013713">
    <property type="entry name" value="XPO2_central"/>
</dbReference>
<dbReference type="OrthoDB" id="3266000at2759"/>
<proteinExistence type="predicted"/>
<dbReference type="Proteomes" id="UP000076532">
    <property type="component" value="Unassembled WGS sequence"/>
</dbReference>
<sequence>MTQHGVTGTNSLADVAEFFLEHDFGDLQAEAGTIEPILQVDAIQYLFTFRGRVRFFPIFTCFCPPVPVPFSSL</sequence>
<feature type="domain" description="Exportin-2 central" evidence="1">
    <location>
        <begin position="2"/>
        <end position="53"/>
    </location>
</feature>
<accession>A0A166D6H7</accession>